<comment type="caution">
    <text evidence="1">The sequence shown here is derived from an EMBL/GenBank/DDBJ whole genome shotgun (WGS) entry which is preliminary data.</text>
</comment>
<organism evidence="1 2">
    <name type="scientific">Elysia crispata</name>
    <name type="common">lettuce slug</name>
    <dbReference type="NCBI Taxonomy" id="231223"/>
    <lineage>
        <taxon>Eukaryota</taxon>
        <taxon>Metazoa</taxon>
        <taxon>Spiralia</taxon>
        <taxon>Lophotrochozoa</taxon>
        <taxon>Mollusca</taxon>
        <taxon>Gastropoda</taxon>
        <taxon>Heterobranchia</taxon>
        <taxon>Euthyneura</taxon>
        <taxon>Panpulmonata</taxon>
        <taxon>Sacoglossa</taxon>
        <taxon>Placobranchoidea</taxon>
        <taxon>Plakobranchidae</taxon>
        <taxon>Elysia</taxon>
    </lineage>
</organism>
<protein>
    <submittedName>
        <fullName evidence="1">Uncharacterized protein</fullName>
    </submittedName>
</protein>
<keyword evidence="2" id="KW-1185">Reference proteome</keyword>
<gene>
    <name evidence="1" type="ORF">RRG08_005982</name>
</gene>
<accession>A0AAE0YP93</accession>
<dbReference type="EMBL" id="JAWDGP010005713">
    <property type="protein sequence ID" value="KAK3753394.1"/>
    <property type="molecule type" value="Genomic_DNA"/>
</dbReference>
<reference evidence="1" key="1">
    <citation type="journal article" date="2023" name="G3 (Bethesda)">
        <title>A reference genome for the long-term kleptoplast-retaining sea slug Elysia crispata morphotype clarki.</title>
        <authorList>
            <person name="Eastman K.E."/>
            <person name="Pendleton A.L."/>
            <person name="Shaikh M.A."/>
            <person name="Suttiyut T."/>
            <person name="Ogas R."/>
            <person name="Tomko P."/>
            <person name="Gavelis G."/>
            <person name="Widhalm J.R."/>
            <person name="Wisecaver J.H."/>
        </authorList>
    </citation>
    <scope>NUCLEOTIDE SEQUENCE</scope>
    <source>
        <strain evidence="1">ECLA1</strain>
    </source>
</reference>
<dbReference type="AlphaFoldDB" id="A0AAE0YP93"/>
<evidence type="ECO:0000313" key="1">
    <source>
        <dbReference type="EMBL" id="KAK3753394.1"/>
    </source>
</evidence>
<proteinExistence type="predicted"/>
<name>A0AAE0YP93_9GAST</name>
<sequence length="117" mass="13115">MFHPRIPSISSFSFSLLWLKSRDFSPSALSSLYVCAALSERPVRVFTPSYFSLPAGKWWWPSQTASKAIKPTAGSKDEDKSRRISITRLTINTVQKQSTDMDDLHLHLGSTLSPVQS</sequence>
<dbReference type="Proteomes" id="UP001283361">
    <property type="component" value="Unassembled WGS sequence"/>
</dbReference>
<evidence type="ECO:0000313" key="2">
    <source>
        <dbReference type="Proteomes" id="UP001283361"/>
    </source>
</evidence>